<name>A0ABZ0PMF8_9PROT</name>
<evidence type="ECO:0000256" key="1">
    <source>
        <dbReference type="ARBA" id="ARBA00006594"/>
    </source>
</evidence>
<dbReference type="GO" id="GO:0032259">
    <property type="term" value="P:methylation"/>
    <property type="evidence" value="ECO:0007669"/>
    <property type="project" value="UniProtKB-KW"/>
</dbReference>
<evidence type="ECO:0000313" key="12">
    <source>
        <dbReference type="Proteomes" id="UP001305521"/>
    </source>
</evidence>
<dbReference type="Pfam" id="PF02384">
    <property type="entry name" value="N6_Mtase"/>
    <property type="match status" value="1"/>
</dbReference>
<gene>
    <name evidence="11" type="ORF">R9Z33_08605</name>
</gene>
<feature type="region of interest" description="Disordered" evidence="8">
    <location>
        <begin position="492"/>
        <end position="529"/>
    </location>
</feature>
<dbReference type="PRINTS" id="PR00507">
    <property type="entry name" value="N12N6MTFRASE"/>
</dbReference>
<dbReference type="PANTHER" id="PTHR42933:SF4">
    <property type="entry name" value="TYPE I RESTRICTION ENZYME ECOKI METHYLASE SUBUNIT"/>
    <property type="match status" value="1"/>
</dbReference>
<evidence type="ECO:0000256" key="2">
    <source>
        <dbReference type="ARBA" id="ARBA00011900"/>
    </source>
</evidence>
<dbReference type="Gene3D" id="1.20.1260.30">
    <property type="match status" value="1"/>
</dbReference>
<dbReference type="InterPro" id="IPR003356">
    <property type="entry name" value="DNA_methylase_A-5"/>
</dbReference>
<dbReference type="InterPro" id="IPR051537">
    <property type="entry name" value="DNA_Adenine_Mtase"/>
</dbReference>
<protein>
    <recommendedName>
        <fullName evidence="2">site-specific DNA-methyltransferase (adenine-specific)</fullName>
        <ecNumber evidence="2">2.1.1.72</ecNumber>
    </recommendedName>
</protein>
<evidence type="ECO:0000256" key="4">
    <source>
        <dbReference type="ARBA" id="ARBA00022679"/>
    </source>
</evidence>
<feature type="domain" description="N6 adenine-specific DNA methyltransferase N-terminal" evidence="10">
    <location>
        <begin position="10"/>
        <end position="50"/>
    </location>
</feature>
<dbReference type="InterPro" id="IPR022749">
    <property type="entry name" value="D12N6_MeTrfase_N"/>
</dbReference>
<evidence type="ECO:0000256" key="5">
    <source>
        <dbReference type="ARBA" id="ARBA00022691"/>
    </source>
</evidence>
<keyword evidence="4 11" id="KW-0808">Transferase</keyword>
<keyword evidence="6" id="KW-0680">Restriction system</keyword>
<dbReference type="PANTHER" id="PTHR42933">
    <property type="entry name" value="SLR6095 PROTEIN"/>
    <property type="match status" value="1"/>
</dbReference>
<keyword evidence="12" id="KW-1185">Reference proteome</keyword>
<evidence type="ECO:0000259" key="10">
    <source>
        <dbReference type="Pfam" id="PF12161"/>
    </source>
</evidence>
<evidence type="ECO:0000256" key="8">
    <source>
        <dbReference type="SAM" id="MobiDB-lite"/>
    </source>
</evidence>
<comment type="similarity">
    <text evidence="1">Belongs to the N(4)/N(6)-methyltransferase family.</text>
</comment>
<keyword evidence="3 11" id="KW-0489">Methyltransferase</keyword>
<proteinExistence type="inferred from homology"/>
<evidence type="ECO:0000313" key="11">
    <source>
        <dbReference type="EMBL" id="WPB86925.1"/>
    </source>
</evidence>
<evidence type="ECO:0000256" key="6">
    <source>
        <dbReference type="ARBA" id="ARBA00022747"/>
    </source>
</evidence>
<evidence type="ECO:0000256" key="3">
    <source>
        <dbReference type="ARBA" id="ARBA00022603"/>
    </source>
</evidence>
<evidence type="ECO:0000256" key="7">
    <source>
        <dbReference type="ARBA" id="ARBA00047942"/>
    </source>
</evidence>
<dbReference type="SUPFAM" id="SSF53335">
    <property type="entry name" value="S-adenosyl-L-methionine-dependent methyltransferases"/>
    <property type="match status" value="1"/>
</dbReference>
<comment type="catalytic activity">
    <reaction evidence="7">
        <text>a 2'-deoxyadenosine in DNA + S-adenosyl-L-methionine = an N(6)-methyl-2'-deoxyadenosine in DNA + S-adenosyl-L-homocysteine + H(+)</text>
        <dbReference type="Rhea" id="RHEA:15197"/>
        <dbReference type="Rhea" id="RHEA-COMP:12418"/>
        <dbReference type="Rhea" id="RHEA-COMP:12419"/>
        <dbReference type="ChEBI" id="CHEBI:15378"/>
        <dbReference type="ChEBI" id="CHEBI:57856"/>
        <dbReference type="ChEBI" id="CHEBI:59789"/>
        <dbReference type="ChEBI" id="CHEBI:90615"/>
        <dbReference type="ChEBI" id="CHEBI:90616"/>
        <dbReference type="EC" id="2.1.1.72"/>
    </reaction>
</comment>
<dbReference type="PROSITE" id="PS00092">
    <property type="entry name" value="N6_MTASE"/>
    <property type="match status" value="1"/>
</dbReference>
<sequence length="529" mass="57735">MSGHDAAASLVRKLWQYCNVLRDDGLSYPDYVEQLTYLLFLKMSDEQGSEAVPADCSWSSLVGLDAPAMHRHYSVALSALGSRGGMLGLVFRNARNKIRDPAKLRLLVLDLIGTTEWMGLSADLKGDAYEGLLEKNARDTKSGAGQYFTPRPLTEAVVECIDPRPGEVVCDPACGTAGFLLAAQRHIQARNPGLTRAQRRHLATRALRGTELVEEVARLAAMNLLLHGISGGADDELPIVCEDSLHRRPQTKADVVLSNPPFGVKGSVTYAKDGRSTGRALDELTIVRPDFWVRTANKQLNFLQHISSLLKPGGRAAVVVPDNVLFEAGAAAAVRRRLVEEHDVHTLLRLPTGLFYAQGVKANVLFFDKPKARSGPSKPDLWVYDLRSANRFTLKTKPLQRSDLAEFVRLYRPGDTQGRASADAAGSDIGRWQRFSREAILAHVDCRLDLMPEVGTDTGDRSGTDRIDEISRLIAEDLAHALRHLALVSHSTVAVKRGKPDHQGPDADAQAGTKAQASSARGRSPRGKD</sequence>
<dbReference type="EMBL" id="CP137852">
    <property type="protein sequence ID" value="WPB86925.1"/>
    <property type="molecule type" value="Genomic_DNA"/>
</dbReference>
<dbReference type="Proteomes" id="UP001305521">
    <property type="component" value="Chromosome"/>
</dbReference>
<dbReference type="RefSeq" id="WP_318650882.1">
    <property type="nucleotide sequence ID" value="NZ_CP137852.1"/>
</dbReference>
<dbReference type="InterPro" id="IPR038333">
    <property type="entry name" value="T1MK-like_N_sf"/>
</dbReference>
<dbReference type="Gene3D" id="3.40.50.150">
    <property type="entry name" value="Vaccinia Virus protein VP39"/>
    <property type="match status" value="1"/>
</dbReference>
<evidence type="ECO:0000259" key="9">
    <source>
        <dbReference type="Pfam" id="PF02384"/>
    </source>
</evidence>
<organism evidence="11 12">
    <name type="scientific">Sediminicoccus rosea</name>
    <dbReference type="NCBI Taxonomy" id="1225128"/>
    <lineage>
        <taxon>Bacteria</taxon>
        <taxon>Pseudomonadati</taxon>
        <taxon>Pseudomonadota</taxon>
        <taxon>Alphaproteobacteria</taxon>
        <taxon>Acetobacterales</taxon>
        <taxon>Roseomonadaceae</taxon>
        <taxon>Sediminicoccus</taxon>
    </lineage>
</organism>
<dbReference type="Pfam" id="PF12161">
    <property type="entry name" value="HsdM_N"/>
    <property type="match status" value="1"/>
</dbReference>
<dbReference type="InterPro" id="IPR029063">
    <property type="entry name" value="SAM-dependent_MTases_sf"/>
</dbReference>
<dbReference type="EC" id="2.1.1.72" evidence="2"/>
<feature type="domain" description="DNA methylase adenine-specific" evidence="9">
    <location>
        <begin position="122"/>
        <end position="417"/>
    </location>
</feature>
<dbReference type="GO" id="GO:0008168">
    <property type="term" value="F:methyltransferase activity"/>
    <property type="evidence" value="ECO:0007669"/>
    <property type="project" value="UniProtKB-KW"/>
</dbReference>
<reference evidence="11 12" key="1">
    <citation type="submission" date="2023-11" db="EMBL/GenBank/DDBJ databases">
        <title>Arctic aerobic anoxygenic photoheterotroph Sediminicoccus rosea KRV36 adapts its photosynthesis to long days of polar summer.</title>
        <authorList>
            <person name="Tomasch J."/>
            <person name="Kopejtka K."/>
            <person name="Bily T."/>
            <person name="Gardiner A.T."/>
            <person name="Gardian Z."/>
            <person name="Shivaramu S."/>
            <person name="Koblizek M."/>
            <person name="Engelhardt F."/>
            <person name="Kaftan D."/>
        </authorList>
    </citation>
    <scope>NUCLEOTIDE SEQUENCE [LARGE SCALE GENOMIC DNA]</scope>
    <source>
        <strain evidence="11 12">R-30</strain>
    </source>
</reference>
<accession>A0ABZ0PMF8</accession>
<keyword evidence="5" id="KW-0949">S-adenosyl-L-methionine</keyword>
<dbReference type="InterPro" id="IPR002052">
    <property type="entry name" value="DNA_methylase_N6_adenine_CS"/>
</dbReference>